<dbReference type="RefSeq" id="WP_149982948.1">
    <property type="nucleotide sequence ID" value="NZ_CABVLM010000015.1"/>
</dbReference>
<evidence type="ECO:0000313" key="2">
    <source>
        <dbReference type="EMBL" id="MFK3864493.1"/>
    </source>
</evidence>
<keyword evidence="3" id="KW-1185">Reference proteome</keyword>
<accession>A0ABW8KXM1</accession>
<gene>
    <name evidence="2" type="ORF">ACI2JU_11495</name>
</gene>
<evidence type="ECO:0000256" key="1">
    <source>
        <dbReference type="SAM" id="Phobius"/>
    </source>
</evidence>
<keyword evidence="1" id="KW-0472">Membrane</keyword>
<keyword evidence="1" id="KW-1133">Transmembrane helix</keyword>
<sequence length="75" mass="8191">MSISATLLGEFLALIFIVCIPFFTWISYRLGKRKTTTPVIVAVIGGLLAIIPIFGLIYIAVLALKNDLEVKHSSV</sequence>
<evidence type="ECO:0008006" key="4">
    <source>
        <dbReference type="Google" id="ProtNLM"/>
    </source>
</evidence>
<organism evidence="2 3">
    <name type="scientific">Pseudoalteromonas rhizosphaerae</name>
    <dbReference type="NCBI Taxonomy" id="2518973"/>
    <lineage>
        <taxon>Bacteria</taxon>
        <taxon>Pseudomonadati</taxon>
        <taxon>Pseudomonadota</taxon>
        <taxon>Gammaproteobacteria</taxon>
        <taxon>Alteromonadales</taxon>
        <taxon>Pseudoalteromonadaceae</taxon>
        <taxon>Pseudoalteromonas</taxon>
    </lineage>
</organism>
<feature type="transmembrane region" description="Helical" evidence="1">
    <location>
        <begin position="7"/>
        <end position="28"/>
    </location>
</feature>
<evidence type="ECO:0000313" key="3">
    <source>
        <dbReference type="Proteomes" id="UP001620262"/>
    </source>
</evidence>
<proteinExistence type="predicted"/>
<keyword evidence="1" id="KW-0812">Transmembrane</keyword>
<name>A0ABW8KXM1_9GAMM</name>
<protein>
    <recommendedName>
        <fullName evidence="4">Cardiolipin synthase N-terminal domain-containing protein</fullName>
    </recommendedName>
</protein>
<feature type="transmembrane region" description="Helical" evidence="1">
    <location>
        <begin position="40"/>
        <end position="64"/>
    </location>
</feature>
<reference evidence="2 3" key="1">
    <citation type="submission" date="2024-11" db="EMBL/GenBank/DDBJ databases">
        <title>The Natural Products Discovery Center: Release of the First 8490 Sequenced Strains for Exploring Actinobacteria Biosynthetic Diversity.</title>
        <authorList>
            <person name="Kalkreuter E."/>
            <person name="Kautsar S.A."/>
            <person name="Yang D."/>
            <person name="Bader C.D."/>
            <person name="Teijaro C.N."/>
            <person name="Fluegel L."/>
            <person name="Davis C.M."/>
            <person name="Simpson J.R."/>
            <person name="Lauterbach L."/>
            <person name="Steele A.D."/>
            <person name="Gui C."/>
            <person name="Meng S."/>
            <person name="Li G."/>
            <person name="Viehrig K."/>
            <person name="Ye F."/>
            <person name="Su P."/>
            <person name="Kiefer A.F."/>
            <person name="Nichols A."/>
            <person name="Cepeda A.J."/>
            <person name="Yan W."/>
            <person name="Fan B."/>
            <person name="Jiang Y."/>
            <person name="Adhikari A."/>
            <person name="Zheng C.-J."/>
            <person name="Schuster L."/>
            <person name="Cowan T.M."/>
            <person name="Smanski M.J."/>
            <person name="Chevrette M.G."/>
            <person name="De Carvalho L.P.S."/>
            <person name="Shen B."/>
        </authorList>
    </citation>
    <scope>NUCLEOTIDE SEQUENCE [LARGE SCALE GENOMIC DNA]</scope>
    <source>
        <strain evidence="2 3">NPDC078403</strain>
    </source>
</reference>
<dbReference type="EMBL" id="JBJDOT010000014">
    <property type="protein sequence ID" value="MFK3864493.1"/>
    <property type="molecule type" value="Genomic_DNA"/>
</dbReference>
<comment type="caution">
    <text evidence="2">The sequence shown here is derived from an EMBL/GenBank/DDBJ whole genome shotgun (WGS) entry which is preliminary data.</text>
</comment>
<dbReference type="Proteomes" id="UP001620262">
    <property type="component" value="Unassembled WGS sequence"/>
</dbReference>